<keyword evidence="1" id="KW-0732">Signal</keyword>
<evidence type="ECO:0000256" key="1">
    <source>
        <dbReference type="SAM" id="SignalP"/>
    </source>
</evidence>
<dbReference type="Proteomes" id="UP000176850">
    <property type="component" value="Unassembled WGS sequence"/>
</dbReference>
<sequence length="379" mass="41578">MKKASSARGFVACILLIMFFVSPSHAQNPTCENKRVAGDYNCDNVINVLDFESFQQDFVAHKTTLVYFESWRRAMFGVVPTTPTQNKQALITQALQEVNKQNIITTIASIADDDDSPGVDTTQTRWSNYSGNQTERTYVAREFEKMGYTTTSQSFSVGSVNSANVIARLNGKDTTKRYLITAHLDSTAARSGTNDPAPGADDNGSGTATVLETARVLKSLGSQLKYSVEFVLFSGEEQGLYGSDYYASRIQDTTSILGVFNMDMVGWNPANRGDCVQFGYIARNGGNVLSDAASMIDRTYNIQLKADSVLTNIFASDHAPFVRKNIKAILISECALMEARVGTVQPNYHSVTDVPNTLNYNQIQKTAKTLVGTIIELAY</sequence>
<dbReference type="SUPFAM" id="SSF53187">
    <property type="entry name" value="Zn-dependent exopeptidases"/>
    <property type="match status" value="1"/>
</dbReference>
<name>A0A1F7GI39_9BACT</name>
<dbReference type="GO" id="GO:0006508">
    <property type="term" value="P:proteolysis"/>
    <property type="evidence" value="ECO:0007669"/>
    <property type="project" value="InterPro"/>
</dbReference>
<comment type="caution">
    <text evidence="3">The sequence shown here is derived from an EMBL/GenBank/DDBJ whole genome shotgun (WGS) entry which is preliminary data.</text>
</comment>
<feature type="signal peptide" evidence="1">
    <location>
        <begin position="1"/>
        <end position="26"/>
    </location>
</feature>
<dbReference type="AlphaFoldDB" id="A0A1F7GI39"/>
<protein>
    <recommendedName>
        <fullName evidence="2">Peptidase M28 domain-containing protein</fullName>
    </recommendedName>
</protein>
<feature type="chain" id="PRO_5009529178" description="Peptidase M28 domain-containing protein" evidence="1">
    <location>
        <begin position="27"/>
        <end position="379"/>
    </location>
</feature>
<dbReference type="InterPro" id="IPR007484">
    <property type="entry name" value="Peptidase_M28"/>
</dbReference>
<gene>
    <name evidence="3" type="ORF">A2799_03025</name>
</gene>
<dbReference type="GO" id="GO:0008235">
    <property type="term" value="F:metalloexopeptidase activity"/>
    <property type="evidence" value="ECO:0007669"/>
    <property type="project" value="InterPro"/>
</dbReference>
<proteinExistence type="predicted"/>
<dbReference type="InterPro" id="IPR045175">
    <property type="entry name" value="M28_fam"/>
</dbReference>
<evidence type="ECO:0000259" key="2">
    <source>
        <dbReference type="Pfam" id="PF04389"/>
    </source>
</evidence>
<dbReference type="Gene3D" id="3.40.630.10">
    <property type="entry name" value="Zn peptidases"/>
    <property type="match status" value="1"/>
</dbReference>
<evidence type="ECO:0000313" key="4">
    <source>
        <dbReference type="Proteomes" id="UP000176850"/>
    </source>
</evidence>
<dbReference type="PANTHER" id="PTHR12147">
    <property type="entry name" value="METALLOPEPTIDASE M28 FAMILY MEMBER"/>
    <property type="match status" value="1"/>
</dbReference>
<organism evidence="3 4">
    <name type="scientific">Candidatus Roizmanbacteria bacterium RIFCSPHIGHO2_01_FULL_39_24</name>
    <dbReference type="NCBI Taxonomy" id="1802032"/>
    <lineage>
        <taxon>Bacteria</taxon>
        <taxon>Candidatus Roizmaniibacteriota</taxon>
    </lineage>
</organism>
<feature type="domain" description="Peptidase M28" evidence="2">
    <location>
        <begin position="164"/>
        <end position="371"/>
    </location>
</feature>
<accession>A0A1F7GI39</accession>
<dbReference type="PANTHER" id="PTHR12147:SF26">
    <property type="entry name" value="PEPTIDASE M28 DOMAIN-CONTAINING PROTEIN"/>
    <property type="match status" value="1"/>
</dbReference>
<dbReference type="EMBL" id="MFZH01000030">
    <property type="protein sequence ID" value="OGK18549.1"/>
    <property type="molecule type" value="Genomic_DNA"/>
</dbReference>
<evidence type="ECO:0000313" key="3">
    <source>
        <dbReference type="EMBL" id="OGK18549.1"/>
    </source>
</evidence>
<dbReference type="Pfam" id="PF04389">
    <property type="entry name" value="Peptidase_M28"/>
    <property type="match status" value="1"/>
</dbReference>
<reference evidence="3 4" key="1">
    <citation type="journal article" date="2016" name="Nat. Commun.">
        <title>Thousands of microbial genomes shed light on interconnected biogeochemical processes in an aquifer system.</title>
        <authorList>
            <person name="Anantharaman K."/>
            <person name="Brown C.T."/>
            <person name="Hug L.A."/>
            <person name="Sharon I."/>
            <person name="Castelle C.J."/>
            <person name="Probst A.J."/>
            <person name="Thomas B.C."/>
            <person name="Singh A."/>
            <person name="Wilkins M.J."/>
            <person name="Karaoz U."/>
            <person name="Brodie E.L."/>
            <person name="Williams K.H."/>
            <person name="Hubbard S.S."/>
            <person name="Banfield J.F."/>
        </authorList>
    </citation>
    <scope>NUCLEOTIDE SEQUENCE [LARGE SCALE GENOMIC DNA]</scope>
</reference>